<dbReference type="Gene3D" id="3.30.420.610">
    <property type="entry name" value="LOTUS domain-like"/>
    <property type="match status" value="1"/>
</dbReference>
<dbReference type="STRING" id="1278311.GCA_000428705_01515"/>
<proteinExistence type="predicted"/>
<gene>
    <name evidence="2" type="ORF">NCTC10138_01723</name>
</gene>
<reference evidence="2 3" key="1">
    <citation type="submission" date="2019-01" db="EMBL/GenBank/DDBJ databases">
        <authorList>
            <consortium name="Pathogen Informatics"/>
        </authorList>
    </citation>
    <scope>NUCLEOTIDE SEQUENCE [LARGE SCALE GENOMIC DNA]</scope>
    <source>
        <strain evidence="2 3">NCTC10138</strain>
    </source>
</reference>
<dbReference type="InterPro" id="IPR025605">
    <property type="entry name" value="OST-HTH/LOTUS_dom"/>
</dbReference>
<protein>
    <submittedName>
        <fullName evidence="2">NYN domain</fullName>
    </submittedName>
</protein>
<dbReference type="OrthoDB" id="9783963at2"/>
<evidence type="ECO:0000259" key="1">
    <source>
        <dbReference type="PROSITE" id="PS51644"/>
    </source>
</evidence>
<evidence type="ECO:0000313" key="2">
    <source>
        <dbReference type="EMBL" id="VEU81326.1"/>
    </source>
</evidence>
<dbReference type="InterPro" id="IPR021139">
    <property type="entry name" value="NYN"/>
</dbReference>
<name>A0A449BFZ1_HAPAX</name>
<organism evidence="2 3">
    <name type="scientific">Haploplasma axanthum</name>
    <name type="common">Acholeplasma axanthum</name>
    <dbReference type="NCBI Taxonomy" id="29552"/>
    <lineage>
        <taxon>Bacteria</taxon>
        <taxon>Bacillati</taxon>
        <taxon>Mycoplasmatota</taxon>
        <taxon>Mollicutes</taxon>
        <taxon>Acholeplasmatales</taxon>
        <taxon>Acholeplasmataceae</taxon>
        <taxon>Haploplasma</taxon>
    </lineage>
</organism>
<dbReference type="Proteomes" id="UP000289841">
    <property type="component" value="Chromosome"/>
</dbReference>
<sequence>MDNRVALMIDAENVGYKYIDHIIKEISKYGKLVIARFYGDINRLADEWKKKALDYAIKPMHQFNVASGKNSADMEMALDTIEIKYQDKADIFFIVSSDSDFTPLAIRLKEAGAIVIGIGEEKKVTNAFKSACSEFKYFEYFEDEIEEVKVTNKYESLRITIENIILENGTDNKLQLSRLGDILVNQFSDFDPRKYGSSNLTSLVTKLGFNTSTENTTTFVKYENSLTLEQVKKYIVEFLGNSKKGNIGKLKNSMDKEFENFNVKNFGFSKFSALLKNLGYEVNEQTFSVKVKKWKK</sequence>
<dbReference type="Gene3D" id="3.40.50.1010">
    <property type="entry name" value="5'-nuclease"/>
    <property type="match status" value="1"/>
</dbReference>
<accession>A0A449BFZ1</accession>
<dbReference type="PANTHER" id="PTHR35811">
    <property type="entry name" value="SLR1870 PROTEIN"/>
    <property type="match status" value="1"/>
</dbReference>
<dbReference type="PROSITE" id="PS51644">
    <property type="entry name" value="HTH_OST"/>
    <property type="match status" value="1"/>
</dbReference>
<dbReference type="EMBL" id="LR215048">
    <property type="protein sequence ID" value="VEU81326.1"/>
    <property type="molecule type" value="Genomic_DNA"/>
</dbReference>
<evidence type="ECO:0000313" key="3">
    <source>
        <dbReference type="Proteomes" id="UP000289841"/>
    </source>
</evidence>
<dbReference type="GO" id="GO:0004540">
    <property type="term" value="F:RNA nuclease activity"/>
    <property type="evidence" value="ECO:0007669"/>
    <property type="project" value="InterPro"/>
</dbReference>
<keyword evidence="3" id="KW-1185">Reference proteome</keyword>
<dbReference type="AlphaFoldDB" id="A0A449BFZ1"/>
<dbReference type="KEGG" id="aaxa:NCTC10138_01723"/>
<dbReference type="Pfam" id="PF12872">
    <property type="entry name" value="OST-HTH"/>
    <property type="match status" value="2"/>
</dbReference>
<dbReference type="InterPro" id="IPR041966">
    <property type="entry name" value="LOTUS-like"/>
</dbReference>
<dbReference type="PANTHER" id="PTHR35811:SF1">
    <property type="entry name" value="HTH OST-TYPE DOMAIN-CONTAINING PROTEIN"/>
    <property type="match status" value="1"/>
</dbReference>
<dbReference type="CDD" id="cd10146">
    <property type="entry name" value="LabA_like_C"/>
    <property type="match status" value="1"/>
</dbReference>
<feature type="domain" description="HTH OST-type" evidence="1">
    <location>
        <begin position="153"/>
        <end position="225"/>
    </location>
</feature>
<dbReference type="CDD" id="cd11297">
    <property type="entry name" value="PIN_LabA-like_N_1"/>
    <property type="match status" value="1"/>
</dbReference>
<dbReference type="Pfam" id="PF01936">
    <property type="entry name" value="NYN"/>
    <property type="match status" value="1"/>
</dbReference>